<evidence type="ECO:0008006" key="3">
    <source>
        <dbReference type="Google" id="ProtNLM"/>
    </source>
</evidence>
<accession>A0ABU7XIV7</accession>
<protein>
    <recommendedName>
        <fullName evidence="3">MaoC family dehydratase</fullName>
    </recommendedName>
</protein>
<name>A0ABU7XIV7_9HYPH</name>
<sequence>MPVETSLEAPIALGPFRLRVDPARAAAYAREIGADEASVPLAYPAVWLAEPELFAKVRELCASLDVVPVHESQSFAYESPLVAGESYDLSVTLNREEKPPRLTLAASIATPSGAPCGRIETMLRLVPRAGFGSGS</sequence>
<reference evidence="1 2" key="1">
    <citation type="submission" date="2024-02" db="EMBL/GenBank/DDBJ databases">
        <authorList>
            <person name="Grouzdev D."/>
        </authorList>
    </citation>
    <scope>NUCLEOTIDE SEQUENCE [LARGE SCALE GENOMIC DNA]</scope>
    <source>
        <strain evidence="1 2">9N</strain>
    </source>
</reference>
<dbReference type="EMBL" id="JAZHYN010000018">
    <property type="protein sequence ID" value="MEF3366473.1"/>
    <property type="molecule type" value="Genomic_DNA"/>
</dbReference>
<keyword evidence="2" id="KW-1185">Reference proteome</keyword>
<proteinExistence type="predicted"/>
<gene>
    <name evidence="1" type="ORF">V3H18_07995</name>
</gene>
<evidence type="ECO:0000313" key="2">
    <source>
        <dbReference type="Proteomes" id="UP001350748"/>
    </source>
</evidence>
<comment type="caution">
    <text evidence="1">The sequence shown here is derived from an EMBL/GenBank/DDBJ whole genome shotgun (WGS) entry which is preliminary data.</text>
</comment>
<evidence type="ECO:0000313" key="1">
    <source>
        <dbReference type="EMBL" id="MEF3366473.1"/>
    </source>
</evidence>
<dbReference type="RefSeq" id="WP_332081484.1">
    <property type="nucleotide sequence ID" value="NZ_JAZHYN010000018.1"/>
</dbReference>
<dbReference type="Proteomes" id="UP001350748">
    <property type="component" value="Unassembled WGS sequence"/>
</dbReference>
<organism evidence="1 2">
    <name type="scientific">Methylocystis borbori</name>
    <dbReference type="NCBI Taxonomy" id="3118750"/>
    <lineage>
        <taxon>Bacteria</taxon>
        <taxon>Pseudomonadati</taxon>
        <taxon>Pseudomonadota</taxon>
        <taxon>Alphaproteobacteria</taxon>
        <taxon>Hyphomicrobiales</taxon>
        <taxon>Methylocystaceae</taxon>
        <taxon>Methylocystis</taxon>
    </lineage>
</organism>